<name>Q73TH9_MYCPA</name>
<evidence type="ECO:0000256" key="2">
    <source>
        <dbReference type="ARBA" id="ARBA00022692"/>
    </source>
</evidence>
<evidence type="ECO:0000313" key="7">
    <source>
        <dbReference type="EMBL" id="AAS06289.1"/>
    </source>
</evidence>
<dbReference type="PANTHER" id="PTHR42718">
    <property type="entry name" value="MAJOR FACILITATOR SUPERFAMILY MULTIDRUG TRANSPORTER MFSC"/>
    <property type="match status" value="1"/>
</dbReference>
<keyword evidence="2 5" id="KW-0812">Transmembrane</keyword>
<dbReference type="PRINTS" id="PR01036">
    <property type="entry name" value="TCRTETB"/>
</dbReference>
<feature type="transmembrane region" description="Helical" evidence="5">
    <location>
        <begin position="241"/>
        <end position="257"/>
    </location>
</feature>
<feature type="transmembrane region" description="Helical" evidence="5">
    <location>
        <begin position="109"/>
        <end position="134"/>
    </location>
</feature>
<dbReference type="PANTHER" id="PTHR42718:SF49">
    <property type="entry name" value="EXPORT PROTEIN"/>
    <property type="match status" value="1"/>
</dbReference>
<dbReference type="EMBL" id="AE016958">
    <property type="protein sequence ID" value="AAS06289.1"/>
    <property type="molecule type" value="Genomic_DNA"/>
</dbReference>
<dbReference type="Gene3D" id="1.20.1720.10">
    <property type="entry name" value="Multidrug resistance protein D"/>
    <property type="match status" value="1"/>
</dbReference>
<feature type="transmembrane region" description="Helical" evidence="5">
    <location>
        <begin position="368"/>
        <end position="390"/>
    </location>
</feature>
<dbReference type="InterPro" id="IPR011701">
    <property type="entry name" value="MFS"/>
</dbReference>
<organism evidence="7 8">
    <name type="scientific">Mycolicibacterium paratuberculosis (strain ATCC BAA-968 / K-10)</name>
    <name type="common">Mycobacterium paratuberculosis</name>
    <dbReference type="NCBI Taxonomy" id="262316"/>
    <lineage>
        <taxon>Bacteria</taxon>
        <taxon>Bacillati</taxon>
        <taxon>Actinomycetota</taxon>
        <taxon>Actinomycetes</taxon>
        <taxon>Mycobacteriales</taxon>
        <taxon>Mycobacteriaceae</taxon>
        <taxon>Mycobacterium</taxon>
        <taxon>Mycobacterium avium complex (MAC)</taxon>
    </lineage>
</organism>
<dbReference type="GO" id="GO:0022857">
    <property type="term" value="F:transmembrane transporter activity"/>
    <property type="evidence" value="ECO:0007669"/>
    <property type="project" value="InterPro"/>
</dbReference>
<feature type="transmembrane region" description="Helical" evidence="5">
    <location>
        <begin position="310"/>
        <end position="331"/>
    </location>
</feature>
<feature type="transmembrane region" description="Helical" evidence="5">
    <location>
        <begin position="411"/>
        <end position="432"/>
    </location>
</feature>
<feature type="transmembrane region" description="Helical" evidence="5">
    <location>
        <begin position="278"/>
        <end position="304"/>
    </location>
</feature>
<dbReference type="STRING" id="262316.MAP_3739c"/>
<proteinExistence type="predicted"/>
<gene>
    <name evidence="7" type="ordered locus">MAP_3739c</name>
</gene>
<protein>
    <recommendedName>
        <fullName evidence="6">Major facilitator superfamily (MFS) profile domain-containing protein</fullName>
    </recommendedName>
</protein>
<dbReference type="eggNOG" id="COG0477">
    <property type="taxonomic scope" value="Bacteria"/>
</dbReference>
<dbReference type="InterPro" id="IPR036259">
    <property type="entry name" value="MFS_trans_sf"/>
</dbReference>
<dbReference type="PROSITE" id="PS50850">
    <property type="entry name" value="MFS"/>
    <property type="match status" value="1"/>
</dbReference>
<dbReference type="CDD" id="cd17321">
    <property type="entry name" value="MFS_MMR_MDR_like"/>
    <property type="match status" value="1"/>
</dbReference>
<feature type="transmembrane region" description="Helical" evidence="5">
    <location>
        <begin position="84"/>
        <end position="103"/>
    </location>
</feature>
<evidence type="ECO:0000256" key="5">
    <source>
        <dbReference type="SAM" id="Phobius"/>
    </source>
</evidence>
<keyword evidence="3 5" id="KW-1133">Transmembrane helix</keyword>
<feature type="transmembrane region" description="Helical" evidence="5">
    <location>
        <begin position="21"/>
        <end position="41"/>
    </location>
</feature>
<dbReference type="AlphaFoldDB" id="Q73TH9"/>
<dbReference type="Pfam" id="PF07690">
    <property type="entry name" value="MFS_1"/>
    <property type="match status" value="2"/>
</dbReference>
<dbReference type="Gene3D" id="1.20.1250.20">
    <property type="entry name" value="MFS general substrate transporter like domains"/>
    <property type="match status" value="1"/>
</dbReference>
<feature type="transmembrane region" description="Helical" evidence="5">
    <location>
        <begin position="207"/>
        <end position="229"/>
    </location>
</feature>
<dbReference type="Proteomes" id="UP000000580">
    <property type="component" value="Chromosome"/>
</dbReference>
<feature type="domain" description="Major facilitator superfamily (MFS) profile" evidence="6">
    <location>
        <begin position="18"/>
        <end position="464"/>
    </location>
</feature>
<feature type="transmembrane region" description="Helical" evidence="5">
    <location>
        <begin position="480"/>
        <end position="500"/>
    </location>
</feature>
<keyword evidence="8" id="KW-1185">Reference proteome</keyword>
<dbReference type="KEGG" id="mpa:MAP_3739c"/>
<dbReference type="SUPFAM" id="SSF103473">
    <property type="entry name" value="MFS general substrate transporter"/>
    <property type="match status" value="1"/>
</dbReference>
<feature type="transmembrane region" description="Helical" evidence="5">
    <location>
        <begin position="146"/>
        <end position="167"/>
    </location>
</feature>
<evidence type="ECO:0000313" key="8">
    <source>
        <dbReference type="Proteomes" id="UP000000580"/>
    </source>
</evidence>
<sequence>MSIGAQMLDHARSNQTWTTAVAALACFLMTLDITVVNVALPSIQKDLGASLEGLQWVVNAYVLAFAALLLTVGSVSDRLGRKRLFLTGVAVFTVASALCVASRTESPLIAARALQGIGGALVFGTCLALIADAYTDAEEEQRRKAVGLAMAAGAAAATLGPLIGGGLVEIGTWQWIFAINVPVGVALAICTALKVREPHAPHAADNSRVDSVGAVVAIVVLFALNYGLLTGAAKGWGRGDVLAALAIGLAGGVGFVLHQLRRGSEATLDLTLFRIPTFLAAIVLGFTVRALSFGVFPFLILWLAGAHGRSAFDIGLILSALALPLMVCAVLSTSVARAVGVRATMSIAMVITAAGLFLATLIRGDGSWTTILPALAVLGVGNGVAMPHLMNLAVDVVPSNKAGMATGAANTAFPLGTATGVAAFGVVLSSFVHAKVAASGVIPVHSADSVASAIVAGVLRFPTQAMTAFATSAFTDALRLIFGIAGCAALVAAGLSGALITHRPRVAAESPESVTE</sequence>
<evidence type="ECO:0000256" key="4">
    <source>
        <dbReference type="ARBA" id="ARBA00023136"/>
    </source>
</evidence>
<dbReference type="InterPro" id="IPR020846">
    <property type="entry name" value="MFS_dom"/>
</dbReference>
<feature type="transmembrane region" description="Helical" evidence="5">
    <location>
        <begin position="53"/>
        <end position="72"/>
    </location>
</feature>
<dbReference type="GO" id="GO:0005886">
    <property type="term" value="C:plasma membrane"/>
    <property type="evidence" value="ECO:0007669"/>
    <property type="project" value="UniProtKB-SubCell"/>
</dbReference>
<reference evidence="7 8" key="1">
    <citation type="journal article" date="2005" name="Proc. Natl. Acad. Sci. U.S.A.">
        <title>The complete genome sequence of Mycobacterium avium subspecies paratuberculosis.</title>
        <authorList>
            <person name="Li L."/>
            <person name="Bannantine J.P."/>
            <person name="Zhang Q."/>
            <person name="Amonsin A."/>
            <person name="May B.J."/>
            <person name="Alt D."/>
            <person name="Banerji N."/>
            <person name="Kanjilal S."/>
            <person name="Kapur V."/>
        </authorList>
    </citation>
    <scope>NUCLEOTIDE SEQUENCE [LARGE SCALE GENOMIC DNA]</scope>
    <source>
        <strain evidence="8">ATCC BAA-968 / K-10</strain>
    </source>
</reference>
<evidence type="ECO:0000256" key="3">
    <source>
        <dbReference type="ARBA" id="ARBA00022989"/>
    </source>
</evidence>
<accession>Q73TH9</accession>
<keyword evidence="4 5" id="KW-0472">Membrane</keyword>
<evidence type="ECO:0000256" key="1">
    <source>
        <dbReference type="ARBA" id="ARBA00004651"/>
    </source>
</evidence>
<dbReference type="HOGENOM" id="CLU_000960_28_2_11"/>
<feature type="transmembrane region" description="Helical" evidence="5">
    <location>
        <begin position="173"/>
        <end position="195"/>
    </location>
</feature>
<feature type="transmembrane region" description="Helical" evidence="5">
    <location>
        <begin position="343"/>
        <end position="362"/>
    </location>
</feature>
<comment type="subcellular location">
    <subcellularLocation>
        <location evidence="1">Cell membrane</location>
        <topology evidence="1">Multi-pass membrane protein</topology>
    </subcellularLocation>
</comment>
<evidence type="ECO:0000259" key="6">
    <source>
        <dbReference type="PROSITE" id="PS50850"/>
    </source>
</evidence>